<evidence type="ECO:0000313" key="10">
    <source>
        <dbReference type="Proteomes" id="UP000184442"/>
    </source>
</evidence>
<keyword evidence="10" id="KW-1185">Reference proteome</keyword>
<dbReference type="Gene3D" id="3.40.1010.10">
    <property type="entry name" value="Cobalt-precorrin-4 Transmethylase, Domain 1"/>
    <property type="match status" value="1"/>
</dbReference>
<organism evidence="9 10">
    <name type="scientific">Lutispora thermophila DSM 19022</name>
    <dbReference type="NCBI Taxonomy" id="1122184"/>
    <lineage>
        <taxon>Bacteria</taxon>
        <taxon>Bacillati</taxon>
        <taxon>Bacillota</taxon>
        <taxon>Clostridia</taxon>
        <taxon>Lutisporales</taxon>
        <taxon>Lutisporaceae</taxon>
        <taxon>Lutispora</taxon>
    </lineage>
</organism>
<evidence type="ECO:0000256" key="6">
    <source>
        <dbReference type="ARBA" id="ARBA00022691"/>
    </source>
</evidence>
<dbReference type="PANTHER" id="PTHR43467">
    <property type="entry name" value="COBALT-PRECORRIN-2 C(20)-METHYLTRANSFERASE"/>
    <property type="match status" value="1"/>
</dbReference>
<reference evidence="9 10" key="1">
    <citation type="submission" date="2016-11" db="EMBL/GenBank/DDBJ databases">
        <authorList>
            <person name="Jaros S."/>
            <person name="Januszkiewicz K."/>
            <person name="Wedrychowicz H."/>
        </authorList>
    </citation>
    <scope>NUCLEOTIDE SEQUENCE [LARGE SCALE GENOMIC DNA]</scope>
    <source>
        <strain evidence="9 10">DSM 19022</strain>
    </source>
</reference>
<dbReference type="Pfam" id="PF00590">
    <property type="entry name" value="TP_methylase"/>
    <property type="match status" value="1"/>
</dbReference>
<sequence>MAGKLYGVGVGPGDPELVTLKAKRILEKADYIAMPKTASDKDSVALSIAEEVLDTKKPILELLFFMSFDSEVVKAGWRDSISKIKEKLDKGKDVAFITLGDPTVYSTYMYIHKEIKNQGYDTEIVPGITSFCAVTAKLGISLAENRESVAVIPSAYECKNIETILDNCDNVVMMKVSRNLPKIKEKLKEIGLMDKAVLVSKCGFPDEIIQYDIEKAMEKELSYFTTMIVKRKGVK</sequence>
<dbReference type="PIRSF" id="PIRSF036427">
    <property type="entry name" value="Precrrn-2_mtase"/>
    <property type="match status" value="1"/>
</dbReference>
<evidence type="ECO:0000256" key="7">
    <source>
        <dbReference type="PIRNR" id="PIRNR036427"/>
    </source>
</evidence>
<dbReference type="InterPro" id="IPR014777">
    <property type="entry name" value="4pyrrole_Mease_sub1"/>
</dbReference>
<dbReference type="Proteomes" id="UP000184442">
    <property type="component" value="Unassembled WGS sequence"/>
</dbReference>
<evidence type="ECO:0000256" key="1">
    <source>
        <dbReference type="ARBA" id="ARBA00004953"/>
    </source>
</evidence>
<dbReference type="GO" id="GO:0009236">
    <property type="term" value="P:cobalamin biosynthetic process"/>
    <property type="evidence" value="ECO:0007669"/>
    <property type="project" value="UniProtKB-UniRule"/>
</dbReference>
<dbReference type="Gene3D" id="3.30.950.10">
    <property type="entry name" value="Methyltransferase, Cobalt-precorrin-4 Transmethylase, Domain 2"/>
    <property type="match status" value="1"/>
</dbReference>
<dbReference type="EMBL" id="FQZS01000006">
    <property type="protein sequence ID" value="SHI67756.1"/>
    <property type="molecule type" value="Genomic_DNA"/>
</dbReference>
<gene>
    <name evidence="9" type="ORF">SAMN02745176_00994</name>
</gene>
<dbReference type="PANTHER" id="PTHR43467:SF2">
    <property type="entry name" value="COBALT-PRECORRIN-2 C(20)-METHYLTRANSFERASE"/>
    <property type="match status" value="1"/>
</dbReference>
<dbReference type="InterPro" id="IPR014776">
    <property type="entry name" value="4pyrrole_Mease_sub2"/>
</dbReference>
<dbReference type="OrthoDB" id="9804789at2"/>
<comment type="pathway">
    <text evidence="1">Cofactor biosynthesis; adenosylcobalamin biosynthesis.</text>
</comment>
<keyword evidence="4 9" id="KW-0489">Methyltransferase</keyword>
<comment type="similarity">
    <text evidence="2 7">Belongs to the precorrin methyltransferase family.</text>
</comment>
<feature type="domain" description="Tetrapyrrole methylase" evidence="8">
    <location>
        <begin position="4"/>
        <end position="209"/>
    </location>
</feature>
<keyword evidence="3" id="KW-0169">Cobalamin biosynthesis</keyword>
<proteinExistence type="inferred from homology"/>
<evidence type="ECO:0000259" key="8">
    <source>
        <dbReference type="Pfam" id="PF00590"/>
    </source>
</evidence>
<evidence type="ECO:0000256" key="3">
    <source>
        <dbReference type="ARBA" id="ARBA00022573"/>
    </source>
</evidence>
<keyword evidence="5 9" id="KW-0808">Transferase</keyword>
<evidence type="ECO:0000256" key="5">
    <source>
        <dbReference type="ARBA" id="ARBA00022679"/>
    </source>
</evidence>
<evidence type="ECO:0000313" key="9">
    <source>
        <dbReference type="EMBL" id="SHI67756.1"/>
    </source>
</evidence>
<evidence type="ECO:0000256" key="2">
    <source>
        <dbReference type="ARBA" id="ARBA00005879"/>
    </source>
</evidence>
<dbReference type="GO" id="GO:0032259">
    <property type="term" value="P:methylation"/>
    <property type="evidence" value="ECO:0007669"/>
    <property type="project" value="UniProtKB-KW"/>
</dbReference>
<dbReference type="STRING" id="1122184.SAMN02745176_00994"/>
<dbReference type="CDD" id="cd11645">
    <property type="entry name" value="Precorrin_2_C20_MT"/>
    <property type="match status" value="1"/>
</dbReference>
<dbReference type="SUPFAM" id="SSF53790">
    <property type="entry name" value="Tetrapyrrole methylase"/>
    <property type="match status" value="1"/>
</dbReference>
<keyword evidence="6" id="KW-0949">S-adenosyl-L-methionine</keyword>
<protein>
    <submittedName>
        <fullName evidence="9">Precorrin-2 C20-methyltransferase</fullName>
    </submittedName>
</protein>
<dbReference type="NCBIfam" id="TIGR01467">
    <property type="entry name" value="cobI_cbiL"/>
    <property type="match status" value="1"/>
</dbReference>
<dbReference type="InterPro" id="IPR012382">
    <property type="entry name" value="CobI/CbiL"/>
</dbReference>
<dbReference type="InterPro" id="IPR006364">
    <property type="entry name" value="CobI/CbiL/CobIJ_dom"/>
</dbReference>
<dbReference type="UniPathway" id="UPA00148"/>
<name>A0A1M6D3D9_9FIRM</name>
<dbReference type="InterPro" id="IPR000878">
    <property type="entry name" value="4pyrrol_Mease"/>
</dbReference>
<dbReference type="InterPro" id="IPR035996">
    <property type="entry name" value="4pyrrol_Methylase_sf"/>
</dbReference>
<accession>A0A1M6D3D9</accession>
<evidence type="ECO:0000256" key="4">
    <source>
        <dbReference type="ARBA" id="ARBA00022603"/>
    </source>
</evidence>
<dbReference type="AlphaFoldDB" id="A0A1M6D3D9"/>
<dbReference type="GO" id="GO:0030788">
    <property type="term" value="F:precorrin-2 C20-methyltransferase activity"/>
    <property type="evidence" value="ECO:0007669"/>
    <property type="project" value="InterPro"/>
</dbReference>